<proteinExistence type="predicted"/>
<dbReference type="Proteomes" id="UP000632273">
    <property type="component" value="Unassembled WGS sequence"/>
</dbReference>
<evidence type="ECO:0000313" key="1">
    <source>
        <dbReference type="EMBL" id="GGF27295.1"/>
    </source>
</evidence>
<sequence>MRQFLSVLLVLCSACGSSDFRPCPNTHIDLTKQLYNDVIIEIIEQRLHNAYLPKEDQQVIWQHFVTSDHLEPTAADSVWVRAQKVHFQQQLFQDTARFQTFYLRTMGAYKTQLANLPTQFTTVQAGPKVLARLAALITALAPQQPQAALDSLNTVQQHMQAQEFQLCTAKLVPLQAAQRVHEAGGTITLSSVVFNAHQDQALLAYSWQCGPRCGLGEALWVERVKGRWRIKQAEGIWIA</sequence>
<reference evidence="2" key="1">
    <citation type="journal article" date="2019" name="Int. J. Syst. Evol. Microbiol.">
        <title>The Global Catalogue of Microorganisms (GCM) 10K type strain sequencing project: providing services to taxonomists for standard genome sequencing and annotation.</title>
        <authorList>
            <consortium name="The Broad Institute Genomics Platform"/>
            <consortium name="The Broad Institute Genome Sequencing Center for Infectious Disease"/>
            <person name="Wu L."/>
            <person name="Ma J."/>
        </authorList>
    </citation>
    <scope>NUCLEOTIDE SEQUENCE [LARGE SCALE GENOMIC DNA]</scope>
    <source>
        <strain evidence="2">CGMCC 1.15197</strain>
    </source>
</reference>
<protein>
    <submittedName>
        <fullName evidence="1">Uncharacterized protein</fullName>
    </submittedName>
</protein>
<name>A0ABQ1UX69_9BACT</name>
<organism evidence="1 2">
    <name type="scientific">Hymenobacter cavernae</name>
    <dbReference type="NCBI Taxonomy" id="2044852"/>
    <lineage>
        <taxon>Bacteria</taxon>
        <taxon>Pseudomonadati</taxon>
        <taxon>Bacteroidota</taxon>
        <taxon>Cytophagia</taxon>
        <taxon>Cytophagales</taxon>
        <taxon>Hymenobacteraceae</taxon>
        <taxon>Hymenobacter</taxon>
    </lineage>
</organism>
<dbReference type="EMBL" id="BMHT01000011">
    <property type="protein sequence ID" value="GGF27295.1"/>
    <property type="molecule type" value="Genomic_DNA"/>
</dbReference>
<evidence type="ECO:0000313" key="2">
    <source>
        <dbReference type="Proteomes" id="UP000632273"/>
    </source>
</evidence>
<accession>A0ABQ1UX69</accession>
<gene>
    <name evidence="1" type="ORF">GCM10011383_43690</name>
</gene>
<keyword evidence="2" id="KW-1185">Reference proteome</keyword>
<dbReference type="RefSeq" id="WP_188816226.1">
    <property type="nucleotide sequence ID" value="NZ_BMHT01000011.1"/>
</dbReference>
<comment type="caution">
    <text evidence="1">The sequence shown here is derived from an EMBL/GenBank/DDBJ whole genome shotgun (WGS) entry which is preliminary data.</text>
</comment>